<feature type="domain" description="NmrA-like" evidence="1">
    <location>
        <begin position="2"/>
        <end position="247"/>
    </location>
</feature>
<dbReference type="PANTHER" id="PTHR47129">
    <property type="entry name" value="QUINONE OXIDOREDUCTASE 2"/>
    <property type="match status" value="1"/>
</dbReference>
<dbReference type="Pfam" id="PF05368">
    <property type="entry name" value="NmrA"/>
    <property type="match status" value="1"/>
</dbReference>
<keyword evidence="3" id="KW-1185">Reference proteome</keyword>
<dbReference type="Gene3D" id="3.40.50.720">
    <property type="entry name" value="NAD(P)-binding Rossmann-like Domain"/>
    <property type="match status" value="1"/>
</dbReference>
<dbReference type="RefSeq" id="WP_155598499.1">
    <property type="nucleotide sequence ID" value="NZ_RCNR01000002.1"/>
</dbReference>
<gene>
    <name evidence="2" type="ORF">D9O36_01125</name>
</gene>
<evidence type="ECO:0000313" key="3">
    <source>
        <dbReference type="Proteomes" id="UP000540519"/>
    </source>
</evidence>
<dbReference type="InterPro" id="IPR008030">
    <property type="entry name" value="NmrA-like"/>
</dbReference>
<evidence type="ECO:0000259" key="1">
    <source>
        <dbReference type="Pfam" id="PF05368"/>
    </source>
</evidence>
<dbReference type="AlphaFoldDB" id="A0A7X3CZD4"/>
<name>A0A7X3CZD4_9FLAO</name>
<dbReference type="InterPro" id="IPR052718">
    <property type="entry name" value="NmrA-type_oxidoreductase"/>
</dbReference>
<dbReference type="SUPFAM" id="SSF51735">
    <property type="entry name" value="NAD(P)-binding Rossmann-fold domains"/>
    <property type="match status" value="1"/>
</dbReference>
<dbReference type="Proteomes" id="UP000540519">
    <property type="component" value="Unassembled WGS sequence"/>
</dbReference>
<sequence>MKIAVTGATGKLGSLVIEKLKERTTKANIIALARTPEKASDLDVEVRAFDYGNATQMTSSLEGVDKLLLISGSELGQRLEQHSNIISAAKGAGVKSIAYTSLLKADKSSLSLAPEHLGTEKVLEESGIPFTLLRDGWYTENYTDSLKDTLALGTLYGSAGDGKIASATREDFAEAAAIILTTDGHEGKTYELAGDEFFTMKDYANEISKQTGKAITYVNLPEAEYAKALQSAGVPTPIAEFLAGSHTSTANGDLFNDGHQLSVILGRPTIPLSKTIAEVLA</sequence>
<reference evidence="2 3" key="1">
    <citation type="journal article" date="2019" name="Mar. Drugs">
        <title>Comparative Genomics and CAZyme Genome Repertoires of Marine Zobellia amurskyensis KMM 3526(T) and Zobellia laminariae KMM 3676(T).</title>
        <authorList>
            <person name="Chernysheva N."/>
            <person name="Bystritskaya E."/>
            <person name="Stenkova A."/>
            <person name="Golovkin I."/>
            <person name="Nedashkovskaya O."/>
            <person name="Isaeva M."/>
        </authorList>
    </citation>
    <scope>NUCLEOTIDE SEQUENCE [LARGE SCALE GENOMIC DNA]</scope>
    <source>
        <strain evidence="2 3">KMM 3526</strain>
    </source>
</reference>
<dbReference type="PANTHER" id="PTHR47129:SF1">
    <property type="entry name" value="NMRA-LIKE DOMAIN-CONTAINING PROTEIN"/>
    <property type="match status" value="1"/>
</dbReference>
<comment type="caution">
    <text evidence="2">The sequence shown here is derived from an EMBL/GenBank/DDBJ whole genome shotgun (WGS) entry which is preliminary data.</text>
</comment>
<dbReference type="CDD" id="cd05269">
    <property type="entry name" value="TMR_SDR_a"/>
    <property type="match status" value="1"/>
</dbReference>
<dbReference type="InterPro" id="IPR036291">
    <property type="entry name" value="NAD(P)-bd_dom_sf"/>
</dbReference>
<dbReference type="EMBL" id="RCNR01000002">
    <property type="protein sequence ID" value="MUH34429.1"/>
    <property type="molecule type" value="Genomic_DNA"/>
</dbReference>
<evidence type="ECO:0000313" key="2">
    <source>
        <dbReference type="EMBL" id="MUH34429.1"/>
    </source>
</evidence>
<dbReference type="Gene3D" id="3.90.25.10">
    <property type="entry name" value="UDP-galactose 4-epimerase, domain 1"/>
    <property type="match status" value="1"/>
</dbReference>
<accession>A0A7X3CZD4</accession>
<organism evidence="2 3">
    <name type="scientific">Zobellia amurskyensis</name>
    <dbReference type="NCBI Taxonomy" id="248905"/>
    <lineage>
        <taxon>Bacteria</taxon>
        <taxon>Pseudomonadati</taxon>
        <taxon>Bacteroidota</taxon>
        <taxon>Flavobacteriia</taxon>
        <taxon>Flavobacteriales</taxon>
        <taxon>Flavobacteriaceae</taxon>
        <taxon>Zobellia</taxon>
    </lineage>
</organism>
<dbReference type="OrthoDB" id="9780595at2"/>
<protein>
    <submittedName>
        <fullName evidence="2">SDR family oxidoreductase</fullName>
    </submittedName>
</protein>
<proteinExistence type="predicted"/>